<organism evidence="2">
    <name type="scientific">Cyanobacterium aponinum AL20115</name>
    <dbReference type="NCBI Taxonomy" id="3090662"/>
    <lineage>
        <taxon>Bacteria</taxon>
        <taxon>Bacillati</taxon>
        <taxon>Cyanobacteriota</taxon>
        <taxon>Cyanophyceae</taxon>
        <taxon>Oscillatoriophycideae</taxon>
        <taxon>Chroococcales</taxon>
        <taxon>Geminocystaceae</taxon>
        <taxon>Cyanobacterium</taxon>
    </lineage>
</organism>
<gene>
    <name evidence="2" type="ORF">SAY89_12380</name>
</gene>
<dbReference type="AlphaFoldDB" id="A0AAF0Z9U6"/>
<evidence type="ECO:0000256" key="1">
    <source>
        <dbReference type="SAM" id="MobiDB-lite"/>
    </source>
</evidence>
<proteinExistence type="predicted"/>
<feature type="region of interest" description="Disordered" evidence="1">
    <location>
        <begin position="34"/>
        <end position="66"/>
    </location>
</feature>
<reference evidence="2" key="1">
    <citation type="submission" date="2023-11" db="EMBL/GenBank/DDBJ databases">
        <title>Genome sequence of Cyanobacterium aponinum BCRC AL20115.</title>
        <authorList>
            <person name="Chang H.-Y."/>
            <person name="Lin K.-M."/>
            <person name="Hsueh H.-T."/>
            <person name="Chu H.-A."/>
            <person name="Kuo C.-H."/>
        </authorList>
    </citation>
    <scope>NUCLEOTIDE SEQUENCE</scope>
    <source>
        <strain evidence="2">AL20115</strain>
    </source>
</reference>
<name>A0AAF0Z9U6_9CHRO</name>
<dbReference type="EMBL" id="CP138348">
    <property type="protein sequence ID" value="WPF87600.1"/>
    <property type="molecule type" value="Genomic_DNA"/>
</dbReference>
<accession>A0AAF0Z9U6</accession>
<protein>
    <submittedName>
        <fullName evidence="2">Uncharacterized protein</fullName>
    </submittedName>
</protein>
<dbReference type="RefSeq" id="WP_320001122.1">
    <property type="nucleotide sequence ID" value="NZ_CP138348.1"/>
</dbReference>
<sequence length="66" mass="7601">MNIKEQINAEIEQLNDEQLQEIYRLAKKLKKSPISPKKHLPRCAGIGNSGLGNLSERDEELLWQKD</sequence>
<evidence type="ECO:0000313" key="2">
    <source>
        <dbReference type="EMBL" id="WPF87600.1"/>
    </source>
</evidence>